<dbReference type="AlphaFoldDB" id="A0AAN9PQE0"/>
<sequence>MAWDKEKYPVMTKREKNYGSERVSEGHFPLQMKMSLPLLQLEVHDNWVAEETPSDTFLFSKLENERELGSLGAEFLPFLLLTCDLIPGANKNLF</sequence>
<keyword evidence="2" id="KW-1185">Reference proteome</keyword>
<dbReference type="Proteomes" id="UP001367508">
    <property type="component" value="Unassembled WGS sequence"/>
</dbReference>
<name>A0AAN9PQE0_CANGL</name>
<proteinExistence type="predicted"/>
<organism evidence="1 2">
    <name type="scientific">Canavalia gladiata</name>
    <name type="common">Sword bean</name>
    <name type="synonym">Dolichos gladiatus</name>
    <dbReference type="NCBI Taxonomy" id="3824"/>
    <lineage>
        <taxon>Eukaryota</taxon>
        <taxon>Viridiplantae</taxon>
        <taxon>Streptophyta</taxon>
        <taxon>Embryophyta</taxon>
        <taxon>Tracheophyta</taxon>
        <taxon>Spermatophyta</taxon>
        <taxon>Magnoliopsida</taxon>
        <taxon>eudicotyledons</taxon>
        <taxon>Gunneridae</taxon>
        <taxon>Pentapetalae</taxon>
        <taxon>rosids</taxon>
        <taxon>fabids</taxon>
        <taxon>Fabales</taxon>
        <taxon>Fabaceae</taxon>
        <taxon>Papilionoideae</taxon>
        <taxon>50 kb inversion clade</taxon>
        <taxon>NPAAA clade</taxon>
        <taxon>indigoferoid/millettioid clade</taxon>
        <taxon>Phaseoleae</taxon>
        <taxon>Canavalia</taxon>
    </lineage>
</organism>
<comment type="caution">
    <text evidence="1">The sequence shown here is derived from an EMBL/GenBank/DDBJ whole genome shotgun (WGS) entry which is preliminary data.</text>
</comment>
<protein>
    <submittedName>
        <fullName evidence="1">Uncharacterized protein</fullName>
    </submittedName>
</protein>
<evidence type="ECO:0000313" key="1">
    <source>
        <dbReference type="EMBL" id="KAK7306122.1"/>
    </source>
</evidence>
<evidence type="ECO:0000313" key="2">
    <source>
        <dbReference type="Proteomes" id="UP001367508"/>
    </source>
</evidence>
<dbReference type="EMBL" id="JAYMYQ010000011">
    <property type="protein sequence ID" value="KAK7306122.1"/>
    <property type="molecule type" value="Genomic_DNA"/>
</dbReference>
<accession>A0AAN9PQE0</accession>
<reference evidence="1 2" key="1">
    <citation type="submission" date="2024-01" db="EMBL/GenBank/DDBJ databases">
        <title>The genomes of 5 underutilized Papilionoideae crops provide insights into root nodulation and disease resistanc.</title>
        <authorList>
            <person name="Jiang F."/>
        </authorList>
    </citation>
    <scope>NUCLEOTIDE SEQUENCE [LARGE SCALE GENOMIC DNA]</scope>
    <source>
        <strain evidence="1">LVBAO_FW01</strain>
        <tissue evidence="1">Leaves</tissue>
    </source>
</reference>
<gene>
    <name evidence="1" type="ORF">VNO77_44043</name>
</gene>